<dbReference type="GO" id="GO:0000906">
    <property type="term" value="F:6,7-dimethyl-8-ribityllumazine synthase activity"/>
    <property type="evidence" value="ECO:0007669"/>
    <property type="project" value="UniProtKB-EC"/>
</dbReference>
<keyword evidence="4" id="KW-0686">Riboflavin biosynthesis</keyword>
<evidence type="ECO:0000256" key="1">
    <source>
        <dbReference type="ARBA" id="ARBA00004917"/>
    </source>
</evidence>
<dbReference type="SUPFAM" id="SSF52121">
    <property type="entry name" value="Lumazine synthase"/>
    <property type="match status" value="1"/>
</dbReference>
<evidence type="ECO:0000313" key="8">
    <source>
        <dbReference type="EMBL" id="KAE9073498.1"/>
    </source>
</evidence>
<evidence type="ECO:0000256" key="2">
    <source>
        <dbReference type="ARBA" id="ARBA00007424"/>
    </source>
</evidence>
<comment type="similarity">
    <text evidence="2">Belongs to the DMRL synthase family.</text>
</comment>
<dbReference type="HAMAP" id="MF_00178">
    <property type="entry name" value="Lumazine_synth"/>
    <property type="match status" value="1"/>
</dbReference>
<organism evidence="8 9">
    <name type="scientific">Phytophthora fragariae</name>
    <dbReference type="NCBI Taxonomy" id="53985"/>
    <lineage>
        <taxon>Eukaryota</taxon>
        <taxon>Sar</taxon>
        <taxon>Stramenopiles</taxon>
        <taxon>Oomycota</taxon>
        <taxon>Peronosporomycetes</taxon>
        <taxon>Peronosporales</taxon>
        <taxon>Peronosporaceae</taxon>
        <taxon>Phytophthora</taxon>
    </lineage>
</organism>
<dbReference type="PANTHER" id="PTHR21058">
    <property type="entry name" value="6,7-DIMETHYL-8-RIBITYLLUMAZINE SYNTHASE DMRL SYNTHASE LUMAZINE SYNTHASE"/>
    <property type="match status" value="1"/>
</dbReference>
<comment type="catalytic activity">
    <reaction evidence="6">
        <text>(2S)-2-hydroxy-3-oxobutyl phosphate + 5-amino-6-(D-ribitylamino)uracil = 6,7-dimethyl-8-(1-D-ribityl)lumazine + phosphate + 2 H2O + H(+)</text>
        <dbReference type="Rhea" id="RHEA:26152"/>
        <dbReference type="ChEBI" id="CHEBI:15377"/>
        <dbReference type="ChEBI" id="CHEBI:15378"/>
        <dbReference type="ChEBI" id="CHEBI:15934"/>
        <dbReference type="ChEBI" id="CHEBI:43474"/>
        <dbReference type="ChEBI" id="CHEBI:58201"/>
        <dbReference type="ChEBI" id="CHEBI:58830"/>
        <dbReference type="EC" id="2.5.1.78"/>
    </reaction>
</comment>
<name>A0A6A3QC44_9STRA</name>
<feature type="region of interest" description="Disordered" evidence="7">
    <location>
        <begin position="306"/>
        <end position="348"/>
    </location>
</feature>
<feature type="compositionally biased region" description="Low complexity" evidence="7">
    <location>
        <begin position="1"/>
        <end position="14"/>
    </location>
</feature>
<dbReference type="CDD" id="cd09209">
    <property type="entry name" value="Lumazine_synthase-I"/>
    <property type="match status" value="1"/>
</dbReference>
<dbReference type="InterPro" id="IPR034964">
    <property type="entry name" value="LS"/>
</dbReference>
<accession>A0A6A3QC44</accession>
<dbReference type="EMBL" id="QXFZ01002818">
    <property type="protein sequence ID" value="KAE9073498.1"/>
    <property type="molecule type" value="Genomic_DNA"/>
</dbReference>
<dbReference type="PANTHER" id="PTHR21058:SF0">
    <property type="entry name" value="6,7-DIMETHYL-8-RIBITYLLUMAZINE SYNTHASE"/>
    <property type="match status" value="1"/>
</dbReference>
<keyword evidence="5" id="KW-0808">Transferase</keyword>
<feature type="region of interest" description="Disordered" evidence="7">
    <location>
        <begin position="1"/>
        <end position="62"/>
    </location>
</feature>
<dbReference type="NCBIfam" id="TIGR00114">
    <property type="entry name" value="lumazine-synth"/>
    <property type="match status" value="1"/>
</dbReference>
<dbReference type="EC" id="2.5.1.78" evidence="3"/>
<dbReference type="GO" id="GO:0009231">
    <property type="term" value="P:riboflavin biosynthetic process"/>
    <property type="evidence" value="ECO:0007669"/>
    <property type="project" value="UniProtKB-UniPathway"/>
</dbReference>
<gene>
    <name evidence="8" type="ORF">PF007_g25786</name>
</gene>
<evidence type="ECO:0000256" key="3">
    <source>
        <dbReference type="ARBA" id="ARBA00012664"/>
    </source>
</evidence>
<comment type="pathway">
    <text evidence="1">Cofactor biosynthesis; riboflavin biosynthesis; riboflavin from 2-hydroxy-3-oxobutyl phosphate and 5-amino-6-(D-ribitylamino)uracil: step 1/2.</text>
</comment>
<feature type="compositionally biased region" description="Basic and acidic residues" evidence="7">
    <location>
        <begin position="16"/>
        <end position="37"/>
    </location>
</feature>
<sequence length="403" mass="43061">MAPPGVEKTTAKTKVATKEEHVGGASEHHGEGGSHGHHESKHKTPHSPVLIEQPGATESSRLDGNGLRVTIIASRWYGKVIHSLTDACSEELLDKGVAEDDLHLVEVSGAFELPYAAARVIHCKDSSRRPDAVICVGCIVKDGTHMCETMSQAVANGIMKLNVTSDTPVIFGVLCCENEGQAQSCAAKKASYGGGEGQKCNHGVAWAQSALEMAHLKRCAAGKKSEHCRCTRCERRIGAVGAKQESGKSHESQKTRETCTTCGSSAEKCSCEKCKCKVCCDSRGDCTSYCNCAACSSKKETAGTKMAMPSTEHATKQETQPLLGGQQESSSSGKRVHGGGSVEFRRVGLPSSDEKRQITCIFNESLKKNVAWTGKTKRPTLSNDCGDGEEVAVQVRFSFNLLR</sequence>
<proteinExistence type="inferred from homology"/>
<reference evidence="8 9" key="1">
    <citation type="submission" date="2018-08" db="EMBL/GenBank/DDBJ databases">
        <title>Genomic investigation of the strawberry pathogen Phytophthora fragariae indicates pathogenicity is determined by transcriptional variation in three key races.</title>
        <authorList>
            <person name="Adams T.M."/>
            <person name="Armitage A.D."/>
            <person name="Sobczyk M.K."/>
            <person name="Bates H.J."/>
            <person name="Dunwell J.M."/>
            <person name="Nellist C.F."/>
            <person name="Harrison R.J."/>
        </authorList>
    </citation>
    <scope>NUCLEOTIDE SEQUENCE [LARGE SCALE GENOMIC DNA]</scope>
    <source>
        <strain evidence="8 9">NOV-71</strain>
    </source>
</reference>
<evidence type="ECO:0000256" key="6">
    <source>
        <dbReference type="ARBA" id="ARBA00048785"/>
    </source>
</evidence>
<comment type="caution">
    <text evidence="8">The sequence shown here is derived from an EMBL/GenBank/DDBJ whole genome shotgun (WGS) entry which is preliminary data.</text>
</comment>
<dbReference type="Pfam" id="PF00885">
    <property type="entry name" value="DMRL_synthase"/>
    <property type="match status" value="1"/>
</dbReference>
<dbReference type="InterPro" id="IPR002180">
    <property type="entry name" value="LS/RS"/>
</dbReference>
<dbReference type="Proteomes" id="UP000441208">
    <property type="component" value="Unassembled WGS sequence"/>
</dbReference>
<evidence type="ECO:0000256" key="5">
    <source>
        <dbReference type="ARBA" id="ARBA00022679"/>
    </source>
</evidence>
<evidence type="ECO:0000313" key="9">
    <source>
        <dbReference type="Proteomes" id="UP000441208"/>
    </source>
</evidence>
<evidence type="ECO:0000256" key="4">
    <source>
        <dbReference type="ARBA" id="ARBA00022619"/>
    </source>
</evidence>
<protein>
    <recommendedName>
        <fullName evidence="3">6,7-dimethyl-8-ribityllumazine synthase</fullName>
        <ecNumber evidence="3">2.5.1.78</ecNumber>
    </recommendedName>
</protein>
<dbReference type="Gene3D" id="3.40.50.960">
    <property type="entry name" value="Lumazine/riboflavin synthase"/>
    <property type="match status" value="1"/>
</dbReference>
<dbReference type="AlphaFoldDB" id="A0A6A3QC44"/>
<dbReference type="GO" id="GO:0009349">
    <property type="term" value="C:riboflavin synthase complex"/>
    <property type="evidence" value="ECO:0007669"/>
    <property type="project" value="InterPro"/>
</dbReference>
<evidence type="ECO:0000256" key="7">
    <source>
        <dbReference type="SAM" id="MobiDB-lite"/>
    </source>
</evidence>
<dbReference type="InterPro" id="IPR036467">
    <property type="entry name" value="LS/RS_sf"/>
</dbReference>
<dbReference type="UniPathway" id="UPA00275">
    <property type="reaction ID" value="UER00404"/>
</dbReference>